<dbReference type="RefSeq" id="WP_191171850.1">
    <property type="nucleotide sequence ID" value="NZ_JACXZS010000006.1"/>
</dbReference>
<dbReference type="InterPro" id="IPR044016">
    <property type="entry name" value="Big_13"/>
</dbReference>
<feature type="domain" description="Bacterial Ig-like" evidence="3">
    <location>
        <begin position="269"/>
        <end position="347"/>
    </location>
</feature>
<keyword evidence="5" id="KW-1185">Reference proteome</keyword>
<dbReference type="Proteomes" id="UP000598426">
    <property type="component" value="Unassembled WGS sequence"/>
</dbReference>
<feature type="compositionally biased region" description="Low complexity" evidence="1">
    <location>
        <begin position="1383"/>
        <end position="1396"/>
    </location>
</feature>
<feature type="domain" description="Bacterial Ig-like" evidence="3">
    <location>
        <begin position="1206"/>
        <end position="1280"/>
    </location>
</feature>
<feature type="region of interest" description="Disordered" evidence="1">
    <location>
        <begin position="1107"/>
        <end position="1145"/>
    </location>
</feature>
<feature type="domain" description="Bacterial Ig-like" evidence="3">
    <location>
        <begin position="1390"/>
        <end position="1465"/>
    </location>
</feature>
<evidence type="ECO:0000256" key="2">
    <source>
        <dbReference type="SAM" id="Phobius"/>
    </source>
</evidence>
<feature type="domain" description="Bacterial Ig-like" evidence="3">
    <location>
        <begin position="1297"/>
        <end position="1374"/>
    </location>
</feature>
<comment type="caution">
    <text evidence="4">The sequence shown here is derived from an EMBL/GenBank/DDBJ whole genome shotgun (WGS) entry which is preliminary data.</text>
</comment>
<reference evidence="4 5" key="1">
    <citation type="submission" date="2020-09" db="EMBL/GenBank/DDBJ databases">
        <title>Isolation and identification of active actinomycetes.</title>
        <authorList>
            <person name="Li X."/>
        </authorList>
    </citation>
    <scope>NUCLEOTIDE SEQUENCE [LARGE SCALE GENOMIC DNA]</scope>
    <source>
        <strain evidence="4 5">NEAU-LLC</strain>
    </source>
</reference>
<feature type="domain" description="Bacterial Ig-like" evidence="3">
    <location>
        <begin position="365"/>
        <end position="441"/>
    </location>
</feature>
<evidence type="ECO:0000313" key="4">
    <source>
        <dbReference type="EMBL" id="MBD3942225.1"/>
    </source>
</evidence>
<keyword evidence="2" id="KW-0812">Transmembrane</keyword>
<evidence type="ECO:0000259" key="3">
    <source>
        <dbReference type="Pfam" id="PF19077"/>
    </source>
</evidence>
<proteinExistence type="predicted"/>
<name>A0ABR8NNI6_9MICO</name>
<organism evidence="4 5">
    <name type="scientific">Microbacterium helvum</name>
    <dbReference type="NCBI Taxonomy" id="2773713"/>
    <lineage>
        <taxon>Bacteria</taxon>
        <taxon>Bacillati</taxon>
        <taxon>Actinomycetota</taxon>
        <taxon>Actinomycetes</taxon>
        <taxon>Micrococcales</taxon>
        <taxon>Microbacteriaceae</taxon>
        <taxon>Microbacterium</taxon>
    </lineage>
</organism>
<dbReference type="NCBIfam" id="NF033510">
    <property type="entry name" value="Ca_tandemer"/>
    <property type="match status" value="13"/>
</dbReference>
<feature type="domain" description="Bacterial Ig-like" evidence="3">
    <location>
        <begin position="829"/>
        <end position="906"/>
    </location>
</feature>
<gene>
    <name evidence="4" type="ORF">IF188_11010</name>
</gene>
<feature type="domain" description="Bacterial Ig-like" evidence="3">
    <location>
        <begin position="1107"/>
        <end position="1185"/>
    </location>
</feature>
<feature type="region of interest" description="Disordered" evidence="1">
    <location>
        <begin position="1381"/>
        <end position="1405"/>
    </location>
</feature>
<feature type="domain" description="Bacterial Ig-like" evidence="3">
    <location>
        <begin position="1015"/>
        <end position="1092"/>
    </location>
</feature>
<dbReference type="EMBL" id="JACXZS010000006">
    <property type="protein sequence ID" value="MBD3942225.1"/>
    <property type="molecule type" value="Genomic_DNA"/>
</dbReference>
<feature type="domain" description="Bacterial Ig-like" evidence="3">
    <location>
        <begin position="549"/>
        <end position="627"/>
    </location>
</feature>
<dbReference type="InterPro" id="IPR013783">
    <property type="entry name" value="Ig-like_fold"/>
</dbReference>
<evidence type="ECO:0000313" key="5">
    <source>
        <dbReference type="Proteomes" id="UP000598426"/>
    </source>
</evidence>
<dbReference type="Gene3D" id="2.60.40.10">
    <property type="entry name" value="Immunoglobulins"/>
    <property type="match status" value="8"/>
</dbReference>
<evidence type="ECO:0000256" key="1">
    <source>
        <dbReference type="SAM" id="MobiDB-lite"/>
    </source>
</evidence>
<feature type="domain" description="Bacterial Ig-like" evidence="3">
    <location>
        <begin position="643"/>
        <end position="720"/>
    </location>
</feature>
<feature type="domain" description="Bacterial Ig-like" evidence="3">
    <location>
        <begin position="456"/>
        <end position="534"/>
    </location>
</feature>
<protein>
    <recommendedName>
        <fullName evidence="3">Bacterial Ig-like domain-containing protein</fullName>
    </recommendedName>
</protein>
<feature type="domain" description="Bacterial Ig-like" evidence="3">
    <location>
        <begin position="922"/>
        <end position="999"/>
    </location>
</feature>
<feature type="domain" description="Bacterial Ig-like" evidence="3">
    <location>
        <begin position="736"/>
        <end position="813"/>
    </location>
</feature>
<keyword evidence="2" id="KW-0472">Membrane</keyword>
<accession>A0ABR8NNI6</accession>
<feature type="transmembrane region" description="Helical" evidence="2">
    <location>
        <begin position="1490"/>
        <end position="1509"/>
    </location>
</feature>
<keyword evidence="2" id="KW-1133">Transmembrane helix</keyword>
<sequence length="1514" mass="148440">MDSQATPRAVSSSSNVSADVAGIGLGVSTNSVSAPPSAGPETGGIAATVTGLIDVGAITTTNEAHWGLDTACVTTGVLSSATTQAAGLGVLPAVSGGVVSLGVSETTGTTSLVQNTGLNYGAQSVGSGTISGLSILGGLVTVGVAGETTLTATATGEATATVDYAPATVTVTSATIGTVTLTPAAPSVTINLVGLGSVTVGLNTPTSSTTATSATASVALLTVDVRLPAAPLPAVTDVSVDVLPLHAEATVPTDGIDCPPAPPVVTQPTEGSTTNATPVIQGTSEPNATVEVFVDGDSIGTTTASAGGTWEVPVTNALDEGAHTVSAIQTVGGTASEESTVVNFTVDATPPDAPVIETPATGDVVGTATPPISGTAEANSTVTVTIDGLDAGTTTASPTGEWTFTPASPLDDGDHTVVATATDAAGNVSPDSDEVTFTVDTEAPAAPIIEQPLDNAVLDTATPVISGTAEANSTVTVIIDGAEAGTTTASPTGEWSFTPSTALDEGEHTVVATATDEAGNVSPDSNTVNFTVDTEAPEAPVIEQPLDNAVLDTATPVISGTAEADSTVTVIIDGAEAGTTTASPTGEWSFTPSTALDEGAHTAVATATDALGHVSVESNEVTFTVDTEVPEPPVIESPATGDVVDTATPPISGTAEANATVTVTIDGLEAGTTTASPTGEWTFTPTTPLDDGAHTAVATATDAAGNVSDDSNEVTFTVDTEAPEAPVIESPATGDVVDTATPPITGTAEANATVTVTIDGAEAGTTTADDTGAWTFTPTTPLDEGDHTVVATATDDAGNVSPDSNTVTFTVDTEAPEAPVIESPATGDVVDTATPPITGTAEANATVTVSIDSAEAGTTTASPTGEWTFTPAAPLDEGDHTVVATATDEAGNVSPDSNTVTFTVDTEAPEAPVIESPATGDVVDTATPPITGTAEANATVTVTIDGAEAGTTTADDTGAWTFTPTTPLEDGEHTVVATATDAAGHESPESNTVTFTVDTEAPAAPVIESPATGDVVDTATPPITGTAEANSTVTVTIDGAEAGTTTADDTGAWTFTPTTPLDEGDHTVVATATDEAGNVSPDSNEVAFTVNTAAPDAPVIEAPSDGAVVEDSTPDISGTAEPGSTVTVSIDGVDAGTTPADDTGAWTFTPTTPLEDGEHTVVATATDDAGNVSPESEEVAFTVDTSLIGAPQAPVITSPADGDVLASPTPPITGTAEANSTVTVIIDGAEAGTTTASPTGDWTFTPTTPLEDGEHTVVVTSTDGAGNVSPPSNEVTFTVDASAPEAPVITGPADGEVLATPTPAITGTAEPGSTVTVIIDGEEAGTTIADGNGDWTFTPTTPLDDGDHTVTATATDAAGNTGPESEPVTFTVDTTPPAAPVITSPTDGSSTDDTTPAVSGTAEPGSTVNVVIDGVLAGSTTADENGEWTFTPTSPLAPGEHTITATATDAAGNVGPASAPVTVTVQAATTTPPPPPVSGGLPATGLDSPWGALVLATMLIALGVVTMRLRRRVG</sequence>
<dbReference type="Pfam" id="PF19077">
    <property type="entry name" value="Big_13"/>
    <property type="match status" value="13"/>
</dbReference>
<dbReference type="Gene3D" id="2.60.40.1800">
    <property type="match status" value="5"/>
</dbReference>